<dbReference type="SUPFAM" id="SSF50129">
    <property type="entry name" value="GroES-like"/>
    <property type="match status" value="1"/>
</dbReference>
<dbReference type="GO" id="GO:0016651">
    <property type="term" value="F:oxidoreductase activity, acting on NAD(P)H"/>
    <property type="evidence" value="ECO:0007669"/>
    <property type="project" value="TreeGrafter"/>
</dbReference>
<dbReference type="Pfam" id="PF08240">
    <property type="entry name" value="ADH_N"/>
    <property type="match status" value="1"/>
</dbReference>
<dbReference type="NCBIfam" id="TIGR02824">
    <property type="entry name" value="quinone_pig3"/>
    <property type="match status" value="1"/>
</dbReference>
<keyword evidence="5" id="KW-1185">Reference proteome</keyword>
<dbReference type="InterPro" id="IPR036291">
    <property type="entry name" value="NAD(P)-bd_dom_sf"/>
</dbReference>
<evidence type="ECO:0000259" key="3">
    <source>
        <dbReference type="SMART" id="SM00829"/>
    </source>
</evidence>
<evidence type="ECO:0000256" key="1">
    <source>
        <dbReference type="ARBA" id="ARBA00022857"/>
    </source>
</evidence>
<sequence>MKAVGIKGGKGSADDLFIEDNIPDPAIYGDRILVKVHSFGLNRMDIMQREDRYPYALLPESGKILGVEFSGLVEAKGPECQSDFQVGQKCFGLAYGGAYAQKIAVSEKMLMHLPDGISFEQAAGFPETFFTATQAIHLIGGLEAGQSVLIHAGSSGVGQAAIQIARCNGASKIFTTAGSDAKCNLCKSLGADFAINYRNAEDFSDVICRETDGKGVNLIIDLVGSSYWHRTIASAAMDSRIVIVALMSGGVVENFSLRELMNKRIWVMTTTLRTRPADYQKRLHDLVIEKALLYFAKGEIKVTVDEVFPWSEVGRAHKKMESNVHAGKLICTVEE</sequence>
<keyword evidence="2" id="KW-0560">Oxidoreductase</keyword>
<dbReference type="PANTHER" id="PTHR48106:SF18">
    <property type="entry name" value="QUINONE OXIDOREDUCTASE PIG3"/>
    <property type="match status" value="1"/>
</dbReference>
<dbReference type="SMART" id="SM00829">
    <property type="entry name" value="PKS_ER"/>
    <property type="match status" value="1"/>
</dbReference>
<dbReference type="InterPro" id="IPR014189">
    <property type="entry name" value="Quinone_OxRdtase_PIG3"/>
</dbReference>
<dbReference type="GO" id="GO:0070402">
    <property type="term" value="F:NADPH binding"/>
    <property type="evidence" value="ECO:0007669"/>
    <property type="project" value="TreeGrafter"/>
</dbReference>
<protein>
    <submittedName>
        <fullName evidence="4">Quinone oxidoreductase</fullName>
    </submittedName>
</protein>
<dbReference type="SUPFAM" id="SSF51735">
    <property type="entry name" value="NAD(P)-binding Rossmann-fold domains"/>
    <property type="match status" value="1"/>
</dbReference>
<dbReference type="EMBL" id="BAUL01000229">
    <property type="protein sequence ID" value="GAD98096.1"/>
    <property type="molecule type" value="Genomic_DNA"/>
</dbReference>
<organism evidence="4 5">
    <name type="scientific">Byssochlamys spectabilis (strain No. 5 / NBRC 109023)</name>
    <name type="common">Paecilomyces variotii</name>
    <dbReference type="NCBI Taxonomy" id="1356009"/>
    <lineage>
        <taxon>Eukaryota</taxon>
        <taxon>Fungi</taxon>
        <taxon>Dikarya</taxon>
        <taxon>Ascomycota</taxon>
        <taxon>Pezizomycotina</taxon>
        <taxon>Eurotiomycetes</taxon>
        <taxon>Eurotiomycetidae</taxon>
        <taxon>Eurotiales</taxon>
        <taxon>Thermoascaceae</taxon>
        <taxon>Paecilomyces</taxon>
    </lineage>
</organism>
<dbReference type="CDD" id="cd05276">
    <property type="entry name" value="p53_inducible_oxidoreductase"/>
    <property type="match status" value="1"/>
</dbReference>
<reference evidence="5" key="1">
    <citation type="journal article" date="2014" name="Genome Announc.">
        <title>Draft genome sequence of the formaldehyde-resistant fungus Byssochlamys spectabilis No. 5 (anamorph Paecilomyces variotii No. 5) (NBRC109023).</title>
        <authorList>
            <person name="Oka T."/>
            <person name="Ekino K."/>
            <person name="Fukuda K."/>
            <person name="Nomura Y."/>
        </authorList>
    </citation>
    <scope>NUCLEOTIDE SEQUENCE [LARGE SCALE GENOMIC DNA]</scope>
    <source>
        <strain evidence="5">No. 5 / NBRC 109023</strain>
    </source>
</reference>
<gene>
    <name evidence="4" type="ORF">PVAR5_6785</name>
</gene>
<dbReference type="eggNOG" id="KOG1198">
    <property type="taxonomic scope" value="Eukaryota"/>
</dbReference>
<dbReference type="InParanoid" id="V5G7V7"/>
<dbReference type="InterPro" id="IPR013149">
    <property type="entry name" value="ADH-like_C"/>
</dbReference>
<evidence type="ECO:0000313" key="4">
    <source>
        <dbReference type="EMBL" id="GAD98096.1"/>
    </source>
</evidence>
<dbReference type="HOGENOM" id="CLU_026673_3_4_1"/>
<keyword evidence="1" id="KW-0521">NADP</keyword>
<dbReference type="PANTHER" id="PTHR48106">
    <property type="entry name" value="QUINONE OXIDOREDUCTASE PIG3-RELATED"/>
    <property type="match status" value="1"/>
</dbReference>
<dbReference type="InterPro" id="IPR020843">
    <property type="entry name" value="ER"/>
</dbReference>
<dbReference type="InterPro" id="IPR013154">
    <property type="entry name" value="ADH-like_N"/>
</dbReference>
<dbReference type="Pfam" id="PF00107">
    <property type="entry name" value="ADH_zinc_N"/>
    <property type="match status" value="1"/>
</dbReference>
<dbReference type="InterPro" id="IPR011032">
    <property type="entry name" value="GroES-like_sf"/>
</dbReference>
<name>V5G7V7_BYSSN</name>
<dbReference type="FunCoup" id="V5G7V7">
    <property type="interactions" value="182"/>
</dbReference>
<dbReference type="Gene3D" id="3.90.180.10">
    <property type="entry name" value="Medium-chain alcohol dehydrogenases, catalytic domain"/>
    <property type="match status" value="1"/>
</dbReference>
<dbReference type="AlphaFoldDB" id="V5G7V7"/>
<dbReference type="OrthoDB" id="203908at2759"/>
<evidence type="ECO:0000256" key="2">
    <source>
        <dbReference type="ARBA" id="ARBA00023002"/>
    </source>
</evidence>
<proteinExistence type="predicted"/>
<accession>V5G7V7</accession>
<evidence type="ECO:0000313" key="5">
    <source>
        <dbReference type="Proteomes" id="UP000018001"/>
    </source>
</evidence>
<dbReference type="Proteomes" id="UP000018001">
    <property type="component" value="Unassembled WGS sequence"/>
</dbReference>
<comment type="caution">
    <text evidence="4">The sequence shown here is derived from an EMBL/GenBank/DDBJ whole genome shotgun (WGS) entry which is preliminary data.</text>
</comment>
<feature type="domain" description="Enoyl reductase (ER)" evidence="3">
    <location>
        <begin position="11"/>
        <end position="331"/>
    </location>
</feature>
<dbReference type="Gene3D" id="3.40.50.720">
    <property type="entry name" value="NAD(P)-binding Rossmann-like Domain"/>
    <property type="match status" value="1"/>
</dbReference>